<sequence length="1060" mass="120383">MAVKSHVAAVTLVAVLTLCRADGTELHSCGVSRPLFKDTSIKVEPIDSHNWLQQGISAVLGWVNQLRFGFHPPSETKPQKRSDLRCLMPYLMNCTHWQALAAQDPCPEECPFIAQVKPFACAFTCVNVSQCHYTDPNMPFANPMSNLCEESAIEGCGVQAQQGQCERCRKHFAMDQGGTRCLYDREGSLIWLVEHLHAMGYWVWIVLVLMLSCCCWQFRGALAKHWHLLTFARMHYHLCKVRKNPKVHAGAPLFSICENLHTKFVIGVGLPLYYNSLVFLLIISVLLFLSTHLALDSDSQSLFNYSGVSSNPVQVLNVPIYPSAEGVSDASICSWAMEDDGLTRFNVQSASQSFMWRLSRTALFLWCSSLAIMLVHAWFQLKHARWFESQHLTMKDFALVLRGACGLTYQLGPKADCISRQIGETIRSVSIGYDVTSCWNEVETLLDRHLAYCDAHFCGHPDVGLRPGPQAQSARSDRQILGPLAMRRNMEEDSQWVQDWFRPNSSKEMKGSGFAWAVFSSHRDRDEAIHKMLALEKDRRGIHWRDPDGTCYPLDFGIPRCEPTNVRWDHLGLGLCSRRLRFLGAVLIWSMAAAGLAFFVYVPYAEYVTGFLNEAGKFPQGFMMGLLGFLIGLTWWAMCMMIGTCVNIAGFQTIEDENLFIFIFFTIFCVAASAFNVYLTWYYTQDLWQHHTSSWFESIEGSLLTTGGPVTTLRDLRKEIDLGFRVFQVLVPGVLFTPCLLSPLNNFLIPYFRESALLVLFGQGKSGREAERFLEPLPIGLAWDYQGHVTLPCCCCLTLFIMSPSMWWAQAYLCIWAFFFYLFQRFMHLRVCKKMYCTSNKLDSMVLYFGWGLLLAELAACHAYWRVRLQEWQWISILQSVIMSYAIYWTFLWLLGVPWPLRLHGELDVLERSRERSDDDRCQSCEDFCYNWLNVNPVYVLKSQYCETDGDPMIFYEPGTGYLQLAPTDETCVQNTSNQRWKMASSGLWLELEGLGCIGIAPFLDSEVCGEVVQSPVDRLQEEGLLARHDDVSEEIGASSGLGEVSPAPAPAVGFLEEEE</sequence>
<name>A0ABP0NEP7_9DINO</name>
<keyword evidence="5" id="KW-1185">Reference proteome</keyword>
<keyword evidence="2" id="KW-1133">Transmembrane helix</keyword>
<feature type="non-terminal residue" evidence="4">
    <location>
        <position position="1060"/>
    </location>
</feature>
<protein>
    <submittedName>
        <fullName evidence="4">Uncharacterized protein</fullName>
    </submittedName>
</protein>
<evidence type="ECO:0000313" key="5">
    <source>
        <dbReference type="Proteomes" id="UP001642484"/>
    </source>
</evidence>
<keyword evidence="2" id="KW-0472">Membrane</keyword>
<evidence type="ECO:0000256" key="2">
    <source>
        <dbReference type="SAM" id="Phobius"/>
    </source>
</evidence>
<evidence type="ECO:0000313" key="4">
    <source>
        <dbReference type="EMBL" id="CAK9061893.1"/>
    </source>
</evidence>
<feature type="transmembrane region" description="Helical" evidence="2">
    <location>
        <begin position="622"/>
        <end position="647"/>
    </location>
</feature>
<feature type="transmembrane region" description="Helical" evidence="2">
    <location>
        <begin position="582"/>
        <end position="602"/>
    </location>
</feature>
<proteinExistence type="predicted"/>
<comment type="caution">
    <text evidence="4">The sequence shown here is derived from an EMBL/GenBank/DDBJ whole genome shotgun (WGS) entry which is preliminary data.</text>
</comment>
<accession>A0ABP0NEP7</accession>
<feature type="signal peptide" evidence="3">
    <location>
        <begin position="1"/>
        <end position="21"/>
    </location>
</feature>
<feature type="transmembrane region" description="Helical" evidence="2">
    <location>
        <begin position="272"/>
        <end position="295"/>
    </location>
</feature>
<dbReference type="Proteomes" id="UP001642484">
    <property type="component" value="Unassembled WGS sequence"/>
</dbReference>
<gene>
    <name evidence="4" type="ORF">CCMP2556_LOCUS30437</name>
</gene>
<feature type="transmembrane region" description="Helical" evidence="2">
    <location>
        <begin position="877"/>
        <end position="895"/>
    </location>
</feature>
<organism evidence="4 5">
    <name type="scientific">Durusdinium trenchii</name>
    <dbReference type="NCBI Taxonomy" id="1381693"/>
    <lineage>
        <taxon>Eukaryota</taxon>
        <taxon>Sar</taxon>
        <taxon>Alveolata</taxon>
        <taxon>Dinophyceae</taxon>
        <taxon>Suessiales</taxon>
        <taxon>Symbiodiniaceae</taxon>
        <taxon>Durusdinium</taxon>
    </lineage>
</organism>
<feature type="transmembrane region" description="Helical" evidence="2">
    <location>
        <begin position="845"/>
        <end position="865"/>
    </location>
</feature>
<feature type="transmembrane region" description="Helical" evidence="2">
    <location>
        <begin position="807"/>
        <end position="824"/>
    </location>
</feature>
<reference evidence="4 5" key="1">
    <citation type="submission" date="2024-02" db="EMBL/GenBank/DDBJ databases">
        <authorList>
            <person name="Chen Y."/>
            <person name="Shah S."/>
            <person name="Dougan E. K."/>
            <person name="Thang M."/>
            <person name="Chan C."/>
        </authorList>
    </citation>
    <scope>NUCLEOTIDE SEQUENCE [LARGE SCALE GENOMIC DNA]</scope>
</reference>
<feature type="transmembrane region" description="Helical" evidence="2">
    <location>
        <begin position="659"/>
        <end position="683"/>
    </location>
</feature>
<feature type="transmembrane region" description="Helical" evidence="2">
    <location>
        <begin position="199"/>
        <end position="218"/>
    </location>
</feature>
<keyword evidence="3" id="KW-0732">Signal</keyword>
<feature type="chain" id="PRO_5046452280" evidence="3">
    <location>
        <begin position="22"/>
        <end position="1060"/>
    </location>
</feature>
<feature type="transmembrane region" description="Helical" evidence="2">
    <location>
        <begin position="363"/>
        <end position="381"/>
    </location>
</feature>
<evidence type="ECO:0000256" key="3">
    <source>
        <dbReference type="SAM" id="SignalP"/>
    </source>
</evidence>
<feature type="region of interest" description="Disordered" evidence="1">
    <location>
        <begin position="1036"/>
        <end position="1060"/>
    </location>
</feature>
<dbReference type="EMBL" id="CAXAMN010021648">
    <property type="protein sequence ID" value="CAK9061893.1"/>
    <property type="molecule type" value="Genomic_DNA"/>
</dbReference>
<evidence type="ECO:0000256" key="1">
    <source>
        <dbReference type="SAM" id="MobiDB-lite"/>
    </source>
</evidence>
<keyword evidence="2" id="KW-0812">Transmembrane</keyword>